<comment type="subunit">
    <text evidence="7">The complex comprises the extracytoplasmic solute receptor protein and the two transmembrane proteins.</text>
</comment>
<dbReference type="InterPro" id="IPR010656">
    <property type="entry name" value="DctM"/>
</dbReference>
<feature type="transmembrane region" description="Helical" evidence="7">
    <location>
        <begin position="245"/>
        <end position="263"/>
    </location>
</feature>
<keyword evidence="5 7" id="KW-1133">Transmembrane helix</keyword>
<evidence type="ECO:0000256" key="5">
    <source>
        <dbReference type="ARBA" id="ARBA00022989"/>
    </source>
</evidence>
<keyword evidence="4 7" id="KW-0812">Transmembrane</keyword>
<dbReference type="STRING" id="538381.GCA_001696535_04279"/>
<evidence type="ECO:0000256" key="3">
    <source>
        <dbReference type="ARBA" id="ARBA00022519"/>
    </source>
</evidence>
<keyword evidence="10" id="KW-1185">Reference proteome</keyword>
<comment type="function">
    <text evidence="7">Part of the tripartite ATP-independent periplasmic (TRAP) transport system.</text>
</comment>
<name>A0A285S4C9_9HYPH</name>
<comment type="similarity">
    <text evidence="7">Belongs to the TRAP transporter large permease family.</text>
</comment>
<evidence type="ECO:0000256" key="6">
    <source>
        <dbReference type="ARBA" id="ARBA00023136"/>
    </source>
</evidence>
<evidence type="ECO:0000256" key="4">
    <source>
        <dbReference type="ARBA" id="ARBA00022692"/>
    </source>
</evidence>
<dbReference type="RefSeq" id="WP_097174296.1">
    <property type="nucleotide sequence ID" value="NZ_OBML01000003.1"/>
</dbReference>
<dbReference type="InterPro" id="IPR004681">
    <property type="entry name" value="TRAP_DctM"/>
</dbReference>
<dbReference type="PANTHER" id="PTHR33362">
    <property type="entry name" value="SIALIC ACID TRAP TRANSPORTER PERMEASE PROTEIN SIAT-RELATED"/>
    <property type="match status" value="1"/>
</dbReference>
<dbReference type="AlphaFoldDB" id="A0A285S4C9"/>
<dbReference type="EMBL" id="OBML01000003">
    <property type="protein sequence ID" value="SOB99774.1"/>
    <property type="molecule type" value="Genomic_DNA"/>
</dbReference>
<feature type="transmembrane region" description="Helical" evidence="7">
    <location>
        <begin position="358"/>
        <end position="380"/>
    </location>
</feature>
<feature type="transmembrane region" description="Helical" evidence="7">
    <location>
        <begin position="138"/>
        <end position="162"/>
    </location>
</feature>
<feature type="transmembrane region" description="Helical" evidence="7">
    <location>
        <begin position="6"/>
        <end position="34"/>
    </location>
</feature>
<dbReference type="NCBIfam" id="TIGR00786">
    <property type="entry name" value="dctM"/>
    <property type="match status" value="1"/>
</dbReference>
<feature type="transmembrane region" description="Helical" evidence="7">
    <location>
        <begin position="97"/>
        <end position="126"/>
    </location>
</feature>
<keyword evidence="7" id="KW-0813">Transport</keyword>
<organism evidence="9 10">
    <name type="scientific">Stappia indica</name>
    <dbReference type="NCBI Taxonomy" id="538381"/>
    <lineage>
        <taxon>Bacteria</taxon>
        <taxon>Pseudomonadati</taxon>
        <taxon>Pseudomonadota</taxon>
        <taxon>Alphaproteobacteria</taxon>
        <taxon>Hyphomicrobiales</taxon>
        <taxon>Stappiaceae</taxon>
        <taxon>Stappia</taxon>
    </lineage>
</organism>
<dbReference type="GO" id="GO:0005886">
    <property type="term" value="C:plasma membrane"/>
    <property type="evidence" value="ECO:0007669"/>
    <property type="project" value="UniProtKB-SubCell"/>
</dbReference>
<proteinExistence type="inferred from homology"/>
<dbReference type="PANTHER" id="PTHR33362:SF5">
    <property type="entry name" value="C4-DICARBOXYLATE TRAP TRANSPORTER LARGE PERMEASE PROTEIN DCTM"/>
    <property type="match status" value="1"/>
</dbReference>
<evidence type="ECO:0000259" key="8">
    <source>
        <dbReference type="Pfam" id="PF06808"/>
    </source>
</evidence>
<evidence type="ECO:0000256" key="1">
    <source>
        <dbReference type="ARBA" id="ARBA00004429"/>
    </source>
</evidence>
<feature type="transmembrane region" description="Helical" evidence="7">
    <location>
        <begin position="400"/>
        <end position="425"/>
    </location>
</feature>
<feature type="domain" description="TRAP C4-dicarboxylate transport system permease DctM subunit" evidence="8">
    <location>
        <begin position="8"/>
        <end position="420"/>
    </location>
</feature>
<feature type="transmembrane region" description="Helical" evidence="7">
    <location>
        <begin position="283"/>
        <end position="305"/>
    </location>
</feature>
<evidence type="ECO:0000256" key="7">
    <source>
        <dbReference type="RuleBase" id="RU369079"/>
    </source>
</evidence>
<keyword evidence="2" id="KW-1003">Cell membrane</keyword>
<reference evidence="9 10" key="1">
    <citation type="submission" date="2017-08" db="EMBL/GenBank/DDBJ databases">
        <authorList>
            <person name="de Groot N.N."/>
        </authorList>
    </citation>
    <scope>NUCLEOTIDE SEQUENCE [LARGE SCALE GENOMIC DNA]</scope>
    <source>
        <strain evidence="9 10">USBA 352</strain>
    </source>
</reference>
<evidence type="ECO:0000256" key="2">
    <source>
        <dbReference type="ARBA" id="ARBA00022475"/>
    </source>
</evidence>
<dbReference type="Pfam" id="PF06808">
    <property type="entry name" value="DctM"/>
    <property type="match status" value="1"/>
</dbReference>
<gene>
    <name evidence="9" type="ORF">SAMN05421512_103166</name>
</gene>
<protein>
    <recommendedName>
        <fullName evidence="7">TRAP transporter large permease protein</fullName>
    </recommendedName>
</protein>
<evidence type="ECO:0000313" key="10">
    <source>
        <dbReference type="Proteomes" id="UP000219331"/>
    </source>
</evidence>
<keyword evidence="3 7" id="KW-0997">Cell inner membrane</keyword>
<dbReference type="Proteomes" id="UP000219331">
    <property type="component" value="Unassembled WGS sequence"/>
</dbReference>
<sequence length="430" mass="44685">METWLPGLVILVVVMFAGVPIAVAMAAVGGLGLTMILGFAPAMAMVGQTTFDTGLSYPLSVVPLFVLMGNLVTRAGLSDELYAACHAWLGHRRGGLAMATAVACGGFSAVCGSSLATAATMGKVALPQMRRYKYDDGLASGVIAAGGTLGILIPPSVILVLYGVTAQQDIAKLFIAGIIPGILGIIGYMAAVWLVCWRRPEAGPPAERLPYRERFRALAGVAGITALFVLVIGGIYAGVFTATEAAGIGASGAFLIALARRRLTLATLLETLSDTAATTTMMFMVLIGALIFSNFVNIAGLPAALSGMAAASDLPPWGILLAVLGVYLCLGMVLESLSMVLLTVPIFAPMMAALGYDLVWFGIVVVVVTEISLITPPVGLNVFVLKTVMPDVPLGRIFRGIVPFILADIVRLALIVAVPSLVLLLPNLMR</sequence>
<feature type="transmembrane region" description="Helical" evidence="7">
    <location>
        <begin position="217"/>
        <end position="239"/>
    </location>
</feature>
<feature type="transmembrane region" description="Helical" evidence="7">
    <location>
        <begin position="55"/>
        <end position="77"/>
    </location>
</feature>
<dbReference type="GO" id="GO:0022857">
    <property type="term" value="F:transmembrane transporter activity"/>
    <property type="evidence" value="ECO:0007669"/>
    <property type="project" value="UniProtKB-UniRule"/>
</dbReference>
<feature type="transmembrane region" description="Helical" evidence="7">
    <location>
        <begin position="174"/>
        <end position="196"/>
    </location>
</feature>
<accession>A0A285S4C9</accession>
<keyword evidence="6 7" id="KW-0472">Membrane</keyword>
<dbReference type="PIRSF" id="PIRSF006066">
    <property type="entry name" value="HI0050"/>
    <property type="match status" value="1"/>
</dbReference>
<dbReference type="OrthoDB" id="9790209at2"/>
<comment type="subcellular location">
    <subcellularLocation>
        <location evidence="1 7">Cell inner membrane</location>
        <topology evidence="1 7">Multi-pass membrane protein</topology>
    </subcellularLocation>
</comment>
<feature type="transmembrane region" description="Helical" evidence="7">
    <location>
        <begin position="317"/>
        <end position="346"/>
    </location>
</feature>
<evidence type="ECO:0000313" key="9">
    <source>
        <dbReference type="EMBL" id="SOB99774.1"/>
    </source>
</evidence>